<dbReference type="InterPro" id="IPR001343">
    <property type="entry name" value="Hemolysn_Ca-bd"/>
</dbReference>
<dbReference type="Gene3D" id="2.150.10.10">
    <property type="entry name" value="Serralysin-like metalloprotease, C-terminal"/>
    <property type="match status" value="3"/>
</dbReference>
<accession>A0A4P8EFH4</accession>
<dbReference type="Proteomes" id="UP000298631">
    <property type="component" value="Chromosome"/>
</dbReference>
<evidence type="ECO:0000313" key="5">
    <source>
        <dbReference type="Proteomes" id="UP000298631"/>
    </source>
</evidence>
<dbReference type="PANTHER" id="PTHR38340">
    <property type="entry name" value="S-LAYER PROTEIN"/>
    <property type="match status" value="1"/>
</dbReference>
<dbReference type="GO" id="GO:0005509">
    <property type="term" value="F:calcium ion binding"/>
    <property type="evidence" value="ECO:0007669"/>
    <property type="project" value="InterPro"/>
</dbReference>
<dbReference type="InterPro" id="IPR018511">
    <property type="entry name" value="Hemolysin-typ_Ca-bd_CS"/>
</dbReference>
<feature type="compositionally biased region" description="Acidic residues" evidence="3">
    <location>
        <begin position="172"/>
        <end position="181"/>
    </location>
</feature>
<feature type="region of interest" description="Disordered" evidence="3">
    <location>
        <begin position="204"/>
        <end position="249"/>
    </location>
</feature>
<name>A0A4P8EFH4_9RHOB</name>
<dbReference type="PROSITE" id="PS00330">
    <property type="entry name" value="HEMOLYSIN_CALCIUM"/>
    <property type="match status" value="2"/>
</dbReference>
<dbReference type="InterPro" id="IPR050557">
    <property type="entry name" value="RTX_toxin/Mannuronan_C5-epim"/>
</dbReference>
<reference evidence="4 5" key="1">
    <citation type="submission" date="2019-05" db="EMBL/GenBank/DDBJ databases">
        <title>Pseudorhodobacter turbinis sp. nov., isolated from the gut of the Korean turban shell.</title>
        <authorList>
            <person name="Jeong Y.-S."/>
            <person name="Kang W.-R."/>
            <person name="Bae J.-W."/>
        </authorList>
    </citation>
    <scope>NUCLEOTIDE SEQUENCE [LARGE SCALE GENOMIC DNA]</scope>
    <source>
        <strain evidence="4 5">S12M18</strain>
    </source>
</reference>
<proteinExistence type="predicted"/>
<evidence type="ECO:0000256" key="1">
    <source>
        <dbReference type="ARBA" id="ARBA00004613"/>
    </source>
</evidence>
<dbReference type="OrthoDB" id="7801966at2"/>
<dbReference type="RefSeq" id="WP_137193328.1">
    <property type="nucleotide sequence ID" value="NZ_CP039964.1"/>
</dbReference>
<evidence type="ECO:0000256" key="2">
    <source>
        <dbReference type="ARBA" id="ARBA00022525"/>
    </source>
</evidence>
<dbReference type="GO" id="GO:0005576">
    <property type="term" value="C:extracellular region"/>
    <property type="evidence" value="ECO:0007669"/>
    <property type="project" value="UniProtKB-SubCell"/>
</dbReference>
<gene>
    <name evidence="4" type="ORF">EOK75_07610</name>
</gene>
<protein>
    <submittedName>
        <fullName evidence="4">Calcium-binding protein</fullName>
    </submittedName>
</protein>
<sequence length="351" mass="35672">MLGILGLFGAVFAGFMADGVIATKTKLDGDDTAEAEDNVTESDEETGDTVDLLDVASQNQAPDVDASGTESSDSPFPTPLDVELTGSGDDDILTGEAGADTIDGGDGDDLLDGRDGDDVINGDNGEDYIGGGAGDDDLRGGAGNDVVDGHDGNDLLTGGAGDDSLSGHMDDDYLNGDEGDDTLVGGSGADTLAGGAGNDWLAGGFDDDELFGDEGEDTLDGNAGDDTLWGVDAENPEDSQGSDFLNGGTGDDTLMIGAGDWAHGGEGEDSFALNSWIGSDDLAHIMDYEPSEDEIVVLYDANAHPDPHVELLTDEDSDDATIVLDGVPLAVIANGANLTVDALKLTPSNIF</sequence>
<dbReference type="PRINTS" id="PR00313">
    <property type="entry name" value="CABNDNGRPT"/>
</dbReference>
<feature type="region of interest" description="Disordered" evidence="3">
    <location>
        <begin position="60"/>
        <end position="190"/>
    </location>
</feature>
<evidence type="ECO:0000313" key="4">
    <source>
        <dbReference type="EMBL" id="QCO55616.1"/>
    </source>
</evidence>
<evidence type="ECO:0000256" key="3">
    <source>
        <dbReference type="SAM" id="MobiDB-lite"/>
    </source>
</evidence>
<keyword evidence="5" id="KW-1185">Reference proteome</keyword>
<dbReference type="EMBL" id="CP039964">
    <property type="protein sequence ID" value="QCO55616.1"/>
    <property type="molecule type" value="Genomic_DNA"/>
</dbReference>
<organism evidence="4 5">
    <name type="scientific">Pseudorhodobacter turbinis</name>
    <dbReference type="NCBI Taxonomy" id="2500533"/>
    <lineage>
        <taxon>Bacteria</taxon>
        <taxon>Pseudomonadati</taxon>
        <taxon>Pseudomonadota</taxon>
        <taxon>Alphaproteobacteria</taxon>
        <taxon>Rhodobacterales</taxon>
        <taxon>Paracoccaceae</taxon>
        <taxon>Pseudorhodobacter</taxon>
    </lineage>
</organism>
<keyword evidence="2" id="KW-0964">Secreted</keyword>
<dbReference type="PANTHER" id="PTHR38340:SF1">
    <property type="entry name" value="S-LAYER PROTEIN"/>
    <property type="match status" value="1"/>
</dbReference>
<dbReference type="AlphaFoldDB" id="A0A4P8EFH4"/>
<feature type="compositionally biased region" description="Acidic residues" evidence="3">
    <location>
        <begin position="205"/>
        <end position="219"/>
    </location>
</feature>
<dbReference type="InterPro" id="IPR011049">
    <property type="entry name" value="Serralysin-like_metalloprot_C"/>
</dbReference>
<dbReference type="Pfam" id="PF00353">
    <property type="entry name" value="HemolysinCabind"/>
    <property type="match status" value="4"/>
</dbReference>
<comment type="subcellular location">
    <subcellularLocation>
        <location evidence="1">Secreted</location>
    </subcellularLocation>
</comment>
<dbReference type="KEGG" id="pseb:EOK75_07610"/>
<dbReference type="SUPFAM" id="SSF51120">
    <property type="entry name" value="beta-Roll"/>
    <property type="match status" value="2"/>
</dbReference>